<dbReference type="InterPro" id="IPR051720">
    <property type="entry name" value="rRNA_MeTrfase/Polyamine_Synth"/>
</dbReference>
<keyword evidence="3" id="KW-1185">Reference proteome</keyword>
<evidence type="ECO:0000313" key="2">
    <source>
        <dbReference type="EMBL" id="NYE48535.1"/>
    </source>
</evidence>
<reference evidence="2 3" key="1">
    <citation type="submission" date="2020-07" db="EMBL/GenBank/DDBJ databases">
        <title>Sequencing the genomes of 1000 actinobacteria strains.</title>
        <authorList>
            <person name="Klenk H.-P."/>
        </authorList>
    </citation>
    <scope>NUCLEOTIDE SEQUENCE [LARGE SCALE GENOMIC DNA]</scope>
    <source>
        <strain evidence="2 3">CXB654</strain>
    </source>
</reference>
<organism evidence="2 3">
    <name type="scientific">Spinactinospora alkalitolerans</name>
    <dbReference type="NCBI Taxonomy" id="687207"/>
    <lineage>
        <taxon>Bacteria</taxon>
        <taxon>Bacillati</taxon>
        <taxon>Actinomycetota</taxon>
        <taxon>Actinomycetes</taxon>
        <taxon>Streptosporangiales</taxon>
        <taxon>Nocardiopsidaceae</taxon>
        <taxon>Spinactinospora</taxon>
    </lineage>
</organism>
<protein>
    <recommendedName>
        <fullName evidence="1">N(4)-bis(aminopropyl)spermidine synthase C-terminal domain-containing protein</fullName>
    </recommendedName>
</protein>
<dbReference type="GO" id="GO:0032259">
    <property type="term" value="P:methylation"/>
    <property type="evidence" value="ECO:0007669"/>
    <property type="project" value="InterPro"/>
</dbReference>
<feature type="domain" description="N(4)-bis(aminopropyl)spermidine synthase C-terminal" evidence="1">
    <location>
        <begin position="103"/>
        <end position="287"/>
    </location>
</feature>
<proteinExistence type="predicted"/>
<dbReference type="Gene3D" id="3.40.50.150">
    <property type="entry name" value="Vaccinia Virus protein VP39"/>
    <property type="match status" value="1"/>
</dbReference>
<dbReference type="InterPro" id="IPR002052">
    <property type="entry name" value="DNA_methylase_N6_adenine_CS"/>
</dbReference>
<dbReference type="AlphaFoldDB" id="A0A852TYW3"/>
<dbReference type="GO" id="GO:0006596">
    <property type="term" value="P:polyamine biosynthetic process"/>
    <property type="evidence" value="ECO:0007669"/>
    <property type="project" value="TreeGrafter"/>
</dbReference>
<dbReference type="SUPFAM" id="SSF53335">
    <property type="entry name" value="S-adenosyl-L-methionine-dependent methyltransferases"/>
    <property type="match status" value="1"/>
</dbReference>
<dbReference type="GO" id="GO:0003676">
    <property type="term" value="F:nucleic acid binding"/>
    <property type="evidence" value="ECO:0007669"/>
    <property type="project" value="InterPro"/>
</dbReference>
<dbReference type="PROSITE" id="PS00092">
    <property type="entry name" value="N6_MTASE"/>
    <property type="match status" value="1"/>
</dbReference>
<dbReference type="GO" id="GO:0008168">
    <property type="term" value="F:methyltransferase activity"/>
    <property type="evidence" value="ECO:0007669"/>
    <property type="project" value="InterPro"/>
</dbReference>
<dbReference type="InterPro" id="IPR002723">
    <property type="entry name" value="BpsA_C"/>
</dbReference>
<dbReference type="EMBL" id="JACCCC010000001">
    <property type="protein sequence ID" value="NYE48535.1"/>
    <property type="molecule type" value="Genomic_DNA"/>
</dbReference>
<evidence type="ECO:0000259" key="1">
    <source>
        <dbReference type="Pfam" id="PF01861"/>
    </source>
</evidence>
<sequence length="540" mass="57957">MTDLPPRLSELLDEQGVDATRGHRVLAALSDGRWWSGRELVRATAVANRVMDGVLDALGDELERDDERVRLRAPGGYAAFDRPRPADPVGHLLHARPEAAAELERLVAEAPRSRLDLDHVAATADTALRRAVFLATRFELSGARLLCVGDHDLTSLAAGLVRPGTEADVVDVDERMLAYIDSAAARLGLRVRCHFADLRLGLPAAVRGRADLVFTDPPYTPEGVELFVRRGLEGLADPRRGRVLLAYGASETTPALTVKTQERLTRLGLATEAIWPDFNRYLGAEAIGAASDLYVLRGTTRTPAGGSGRDAARIYSRGANAKESRGALDAATAGALPDLAAADTVVGDWPSGAVPEGARRVRTVTWLAAPTAAQDAVINLTGGWEALLSRSILASSAARVRVVVPAGTPEVRDAAGQRNLREIVAPRYELRFLNGSPDARRCVVAARRVDLPDDADPVTRLLWHCRDRAHGTVASVLREGLIRVAADIGHPVNKKQARTRIAAAAPWLSGHTLLDLPRHRLKELDHAVAALVADLNAPTP</sequence>
<dbReference type="RefSeq" id="WP_179644301.1">
    <property type="nucleotide sequence ID" value="NZ_BAAAYY010000004.1"/>
</dbReference>
<name>A0A852TYW3_9ACTN</name>
<dbReference type="Pfam" id="PF01861">
    <property type="entry name" value="BpsA_C"/>
    <property type="match status" value="1"/>
</dbReference>
<gene>
    <name evidence="2" type="ORF">HDA32_003655</name>
</gene>
<dbReference type="PANTHER" id="PTHR23290">
    <property type="entry name" value="RRNA N6-ADENOSINE-METHYLTRANSFERASE METTL5"/>
    <property type="match status" value="1"/>
</dbReference>
<evidence type="ECO:0000313" key="3">
    <source>
        <dbReference type="Proteomes" id="UP000589036"/>
    </source>
</evidence>
<dbReference type="PANTHER" id="PTHR23290:SF0">
    <property type="entry name" value="RRNA N6-ADENOSINE-METHYLTRANSFERASE METTL5"/>
    <property type="match status" value="1"/>
</dbReference>
<accession>A0A852TYW3</accession>
<dbReference type="Proteomes" id="UP000589036">
    <property type="component" value="Unassembled WGS sequence"/>
</dbReference>
<comment type="caution">
    <text evidence="2">The sequence shown here is derived from an EMBL/GenBank/DDBJ whole genome shotgun (WGS) entry which is preliminary data.</text>
</comment>
<dbReference type="InterPro" id="IPR029063">
    <property type="entry name" value="SAM-dependent_MTases_sf"/>
</dbReference>